<dbReference type="SUPFAM" id="SSF48452">
    <property type="entry name" value="TPR-like"/>
    <property type="match status" value="1"/>
</dbReference>
<gene>
    <name evidence="2" type="ORF">P7H43_01195</name>
</gene>
<dbReference type="InterPro" id="IPR010982">
    <property type="entry name" value="Lambda_DNA-bd_dom_sf"/>
</dbReference>
<dbReference type="Gene3D" id="1.25.40.10">
    <property type="entry name" value="Tetratricopeptide repeat domain"/>
    <property type="match status" value="1"/>
</dbReference>
<dbReference type="PROSITE" id="PS50943">
    <property type="entry name" value="HTH_CROC1"/>
    <property type="match status" value="1"/>
</dbReference>
<dbReference type="SMART" id="SM00530">
    <property type="entry name" value="HTH_XRE"/>
    <property type="match status" value="1"/>
</dbReference>
<feature type="domain" description="HTH cro/C1-type" evidence="1">
    <location>
        <begin position="10"/>
        <end position="59"/>
    </location>
</feature>
<dbReference type="SUPFAM" id="SSF47413">
    <property type="entry name" value="lambda repressor-like DNA-binding domains"/>
    <property type="match status" value="1"/>
</dbReference>
<comment type="caution">
    <text evidence="2">The sequence shown here is derived from an EMBL/GenBank/DDBJ whole genome shotgun (WGS) entry which is preliminary data.</text>
</comment>
<dbReference type="Proteomes" id="UP001256711">
    <property type="component" value="Unassembled WGS sequence"/>
</dbReference>
<dbReference type="InterPro" id="IPR053163">
    <property type="entry name" value="HTH-type_regulator_Rgg"/>
</dbReference>
<evidence type="ECO:0000313" key="2">
    <source>
        <dbReference type="EMBL" id="MDT2809108.1"/>
    </source>
</evidence>
<dbReference type="CDD" id="cd00093">
    <property type="entry name" value="HTH_XRE"/>
    <property type="match status" value="1"/>
</dbReference>
<proteinExistence type="predicted"/>
<protein>
    <submittedName>
        <fullName evidence="2">Helix-turn-helix transcriptional regulator</fullName>
    </submittedName>
</protein>
<dbReference type="EMBL" id="JARQBJ010000001">
    <property type="protein sequence ID" value="MDT2809108.1"/>
    <property type="molecule type" value="Genomic_DNA"/>
</dbReference>
<dbReference type="AlphaFoldDB" id="A0AAW8TZE9"/>
<sequence length="288" mass="33400">MNIELFIATRKEKGYSQKELAQGICTQATLSRLENNGQIPTLKILIQLCNRLELPLGELFPKVGTQNTQLRELLNQGEFYLITSEYESLRTLLEQLNLVEVTQAGLLLQYYYLLGFEMIFRQAPVTDVLFTFDKLLAEEHQHPQEIYQLLGYTGIGLVYLREGDLTKAEYYFNQVLERVYQYPTNTIEEVWKVLNMVFHCGLFYGEQKDYESSDGLFQYVFSLCAKNHVTYYLARAVFQLAQNALQAGQEKGRVLELLQDARAYAKVNDNQRLLKQINTQMQELTPTN</sequence>
<dbReference type="InterPro" id="IPR001387">
    <property type="entry name" value="Cro/C1-type_HTH"/>
</dbReference>
<accession>A0AAW8TZE9</accession>
<dbReference type="GO" id="GO:0003677">
    <property type="term" value="F:DNA binding"/>
    <property type="evidence" value="ECO:0007669"/>
    <property type="project" value="InterPro"/>
</dbReference>
<evidence type="ECO:0000259" key="1">
    <source>
        <dbReference type="PROSITE" id="PS50943"/>
    </source>
</evidence>
<name>A0AAW8TZE9_9ENTE</name>
<organism evidence="2 3">
    <name type="scientific">Enterococcus asini</name>
    <dbReference type="NCBI Taxonomy" id="57732"/>
    <lineage>
        <taxon>Bacteria</taxon>
        <taxon>Bacillati</taxon>
        <taxon>Bacillota</taxon>
        <taxon>Bacilli</taxon>
        <taxon>Lactobacillales</taxon>
        <taxon>Enterococcaceae</taxon>
        <taxon>Enterococcus</taxon>
    </lineage>
</organism>
<dbReference type="InterPro" id="IPR011990">
    <property type="entry name" value="TPR-like_helical_dom_sf"/>
</dbReference>
<dbReference type="Pfam" id="PF01381">
    <property type="entry name" value="HTH_3"/>
    <property type="match status" value="1"/>
</dbReference>
<dbReference type="PANTHER" id="PTHR37038">
    <property type="entry name" value="TRANSCRIPTIONAL REGULATOR-RELATED"/>
    <property type="match status" value="1"/>
</dbReference>
<evidence type="ECO:0000313" key="3">
    <source>
        <dbReference type="Proteomes" id="UP001256711"/>
    </source>
</evidence>
<reference evidence="2" key="1">
    <citation type="submission" date="2023-03" db="EMBL/GenBank/DDBJ databases">
        <authorList>
            <person name="Shen W."/>
            <person name="Cai J."/>
        </authorList>
    </citation>
    <scope>NUCLEOTIDE SEQUENCE</scope>
    <source>
        <strain evidence="2">B226-2</strain>
    </source>
</reference>
<dbReference type="RefSeq" id="WP_311834855.1">
    <property type="nucleotide sequence ID" value="NZ_JARQBJ010000001.1"/>
</dbReference>